<keyword evidence="6 8" id="KW-0472">Membrane</keyword>
<gene>
    <name evidence="13" type="ORF">GCM10007853_30440</name>
</gene>
<proteinExistence type="inferred from homology"/>
<evidence type="ECO:0000256" key="4">
    <source>
        <dbReference type="ARBA" id="ARBA00022692"/>
    </source>
</evidence>
<keyword evidence="2 8" id="KW-0813">Transport</keyword>
<comment type="subcellular location">
    <subcellularLocation>
        <location evidence="1 8">Cell outer membrane</location>
        <topology evidence="1 8">Multi-pass membrane protein</topology>
    </subcellularLocation>
</comment>
<dbReference type="PROSITE" id="PS52016">
    <property type="entry name" value="TONB_DEPENDENT_REC_3"/>
    <property type="match status" value="1"/>
</dbReference>
<evidence type="ECO:0000256" key="3">
    <source>
        <dbReference type="ARBA" id="ARBA00022452"/>
    </source>
</evidence>
<dbReference type="Pfam" id="PF07715">
    <property type="entry name" value="Plug"/>
    <property type="match status" value="1"/>
</dbReference>
<dbReference type="InterPro" id="IPR036942">
    <property type="entry name" value="Beta-barrel_TonB_sf"/>
</dbReference>
<dbReference type="Gene3D" id="2.40.170.20">
    <property type="entry name" value="TonB-dependent receptor, beta-barrel domain"/>
    <property type="match status" value="1"/>
</dbReference>
<keyword evidence="7 8" id="KW-0998">Cell outer membrane</keyword>
<evidence type="ECO:0000256" key="8">
    <source>
        <dbReference type="PROSITE-ProRule" id="PRU01360"/>
    </source>
</evidence>
<dbReference type="Proteomes" id="UP001161391">
    <property type="component" value="Unassembled WGS sequence"/>
</dbReference>
<evidence type="ECO:0000256" key="7">
    <source>
        <dbReference type="ARBA" id="ARBA00023237"/>
    </source>
</evidence>
<dbReference type="PANTHER" id="PTHR47234">
    <property type="match status" value="1"/>
</dbReference>
<dbReference type="InterPro" id="IPR000531">
    <property type="entry name" value="Beta-barrel_TonB"/>
</dbReference>
<evidence type="ECO:0000256" key="6">
    <source>
        <dbReference type="ARBA" id="ARBA00023136"/>
    </source>
</evidence>
<keyword evidence="5 9" id="KW-0798">TonB box</keyword>
<comment type="similarity">
    <text evidence="8 9">Belongs to the TonB-dependent receptor family.</text>
</comment>
<evidence type="ECO:0000259" key="12">
    <source>
        <dbReference type="Pfam" id="PF07715"/>
    </source>
</evidence>
<evidence type="ECO:0000256" key="10">
    <source>
        <dbReference type="SAM" id="SignalP"/>
    </source>
</evidence>
<reference evidence="13" key="1">
    <citation type="journal article" date="2014" name="Int. J. Syst. Evol. Microbiol.">
        <title>Complete genome of a new Firmicutes species belonging to the dominant human colonic microbiota ('Ruminococcus bicirculans') reveals two chromosomes and a selective capacity to utilize plant glucans.</title>
        <authorList>
            <consortium name="NISC Comparative Sequencing Program"/>
            <person name="Wegmann U."/>
            <person name="Louis P."/>
            <person name="Goesmann A."/>
            <person name="Henrissat B."/>
            <person name="Duncan S.H."/>
            <person name="Flint H.J."/>
        </authorList>
    </citation>
    <scope>NUCLEOTIDE SEQUENCE</scope>
    <source>
        <strain evidence="13">NBRC 108219</strain>
    </source>
</reference>
<dbReference type="InterPro" id="IPR012910">
    <property type="entry name" value="Plug_dom"/>
</dbReference>
<evidence type="ECO:0000256" key="5">
    <source>
        <dbReference type="ARBA" id="ARBA00023077"/>
    </source>
</evidence>
<evidence type="ECO:0000256" key="2">
    <source>
        <dbReference type="ARBA" id="ARBA00022448"/>
    </source>
</evidence>
<feature type="domain" description="TonB-dependent receptor plug" evidence="12">
    <location>
        <begin position="56"/>
        <end position="169"/>
    </location>
</feature>
<feature type="signal peptide" evidence="10">
    <location>
        <begin position="1"/>
        <end position="26"/>
    </location>
</feature>
<dbReference type="Gene3D" id="2.170.130.10">
    <property type="entry name" value="TonB-dependent receptor, plug domain"/>
    <property type="match status" value="1"/>
</dbReference>
<evidence type="ECO:0000256" key="1">
    <source>
        <dbReference type="ARBA" id="ARBA00004571"/>
    </source>
</evidence>
<organism evidence="13 14">
    <name type="scientific">Algimonas ampicilliniresistens</name>
    <dbReference type="NCBI Taxonomy" id="1298735"/>
    <lineage>
        <taxon>Bacteria</taxon>
        <taxon>Pseudomonadati</taxon>
        <taxon>Pseudomonadota</taxon>
        <taxon>Alphaproteobacteria</taxon>
        <taxon>Maricaulales</taxon>
        <taxon>Robiginitomaculaceae</taxon>
        <taxon>Algimonas</taxon>
    </lineage>
</organism>
<protein>
    <submittedName>
        <fullName evidence="13">TonB-dependent receptor</fullName>
    </submittedName>
</protein>
<dbReference type="EMBL" id="BSNK01000002">
    <property type="protein sequence ID" value="GLQ25170.1"/>
    <property type="molecule type" value="Genomic_DNA"/>
</dbReference>
<accession>A0ABQ5VCH9</accession>
<dbReference type="PANTHER" id="PTHR47234:SF2">
    <property type="entry name" value="TONB-DEPENDENT RECEPTOR"/>
    <property type="match status" value="1"/>
</dbReference>
<keyword evidence="13" id="KW-0675">Receptor</keyword>
<keyword evidence="10" id="KW-0732">Signal</keyword>
<evidence type="ECO:0000313" key="14">
    <source>
        <dbReference type="Proteomes" id="UP001161391"/>
    </source>
</evidence>
<name>A0ABQ5VCH9_9PROT</name>
<feature type="domain" description="TonB-dependent receptor-like beta-barrel" evidence="11">
    <location>
        <begin position="390"/>
        <end position="964"/>
    </location>
</feature>
<keyword evidence="4 8" id="KW-0812">Transmembrane</keyword>
<dbReference type="InterPro" id="IPR037066">
    <property type="entry name" value="Plug_dom_sf"/>
</dbReference>
<dbReference type="Pfam" id="PF00593">
    <property type="entry name" value="TonB_dep_Rec_b-barrel"/>
    <property type="match status" value="1"/>
</dbReference>
<feature type="chain" id="PRO_5046653730" evidence="10">
    <location>
        <begin position="27"/>
        <end position="1005"/>
    </location>
</feature>
<comment type="caution">
    <text evidence="13">The sequence shown here is derived from an EMBL/GenBank/DDBJ whole genome shotgun (WGS) entry which is preliminary data.</text>
</comment>
<keyword evidence="14" id="KW-1185">Reference proteome</keyword>
<evidence type="ECO:0000313" key="13">
    <source>
        <dbReference type="EMBL" id="GLQ25170.1"/>
    </source>
</evidence>
<dbReference type="RefSeq" id="WP_284392413.1">
    <property type="nucleotide sequence ID" value="NZ_BSNK01000002.1"/>
</dbReference>
<evidence type="ECO:0000256" key="9">
    <source>
        <dbReference type="RuleBase" id="RU003357"/>
    </source>
</evidence>
<sequence>MKKSTILNGSAVFALIVGLAAGPAYAQVDNTAGPAANSEDEIVVTGSRIRRDSNASSAVPLQVFDNQAFDEVGTTDLAEALVEIPGVSESISPQSSNNLIQTSGLSTISLRRLGDDRTLVLINGKRAVSNSGNSDRVSLSTIPAGLVERTEITTGGASAIYGSDAIAGVANFLIEDDFEGGEVDARFSTPEASGGEEWQVEAKYGKDFAGGRGYFMIAADYEDRNMIRADSSRPLSIAAISFDDPSFSSNDSFADQPNQPGCLPQPVNNDFHCFLGNNSSSTPGGVFEGGDAWFVDGQWFNDRSLQPSDRTGSSDFFSDVDGFNFREGRTLIGSREIVNLGGYAEYEFTDAVKGSLLALYNQVDSVTAGGFETLNNSDSFGDGQTLGNIASDHPFIPPEVEETRSGSVSFARRLVELGEQQRINDRETIRLMGDLTGQFASGHDWEIYGTYGHFSQDQQNPNEYNIQKAQFALDIESDGNGGFQCADAAARAGGCVPLNPFGEGSITAAAADYIRYNGFGSQTRDQYSAGGYVTGDLVDFRGRQIQGVVGVEYRREEQSTFGDPDGDLVGGIDGDPTTADVDVTTLATFPDLQASFDVFEGFVELDIPLTDTLTLQTAARIGDYTTVGTITSYNVGGVWRPDPQFGLRAQYSRSQRAPNLTEFFSLPRPDSDGLDDPCEGLLPNGTGIDQPTGTGGENADIAVVTANCLSEAGIQAYFADPDNIVNGVVEAFDAPGAVQGPNAGNPNLQEETADTFTVGAIFQPNAIEGLTLIVDYYRIDIDDAITSVSTQDTVDLCYSSTDFPNNKFCDVITRNPVDGAVTEVINFQENLNNELVEGIDASLDYNFEIEQLPGRWDLDLRYSHYFKDQVTFSAIGGVDLTTTSLGEIGTAQNEFRASFGWRNDGLRLRYTMIFEEGGIDDLVNDPTQLDERFFQTGNETFHRVYASYTFGGDDQYRIYGGVNNMFDNYGAFLPSGLDSGSSRNIVSDLADPVGREFYVGARVQF</sequence>
<keyword evidence="3 8" id="KW-1134">Transmembrane beta strand</keyword>
<dbReference type="InterPro" id="IPR039426">
    <property type="entry name" value="TonB-dep_rcpt-like"/>
</dbReference>
<dbReference type="SUPFAM" id="SSF56935">
    <property type="entry name" value="Porins"/>
    <property type="match status" value="1"/>
</dbReference>
<evidence type="ECO:0000259" key="11">
    <source>
        <dbReference type="Pfam" id="PF00593"/>
    </source>
</evidence>
<reference evidence="13" key="2">
    <citation type="submission" date="2023-01" db="EMBL/GenBank/DDBJ databases">
        <title>Draft genome sequence of Algimonas ampicilliniresistens strain NBRC 108219.</title>
        <authorList>
            <person name="Sun Q."/>
            <person name="Mori K."/>
        </authorList>
    </citation>
    <scope>NUCLEOTIDE SEQUENCE</scope>
    <source>
        <strain evidence="13">NBRC 108219</strain>
    </source>
</reference>